<dbReference type="InterPro" id="IPR048365">
    <property type="entry name" value="TNP-like_RNaseH_N"/>
</dbReference>
<sequence length="107" mass="12260">MVFLLRGIKKRWKQPLGYVFTEHTCQSNHLAFLIKKMIEEVQKRNFTVIGTICDQGKSNVGALNILRQLSKNKLDPEKDKYTFLVNGQKIVALFDPPHLLKTCAITS</sequence>
<evidence type="ECO:0000313" key="3">
    <source>
        <dbReference type="Proteomes" id="UP001566132"/>
    </source>
</evidence>
<feature type="domain" description="Transposable element P transposase-like RNase H" evidence="1">
    <location>
        <begin position="1"/>
        <end position="66"/>
    </location>
</feature>
<dbReference type="Proteomes" id="UP001566132">
    <property type="component" value="Unassembled WGS sequence"/>
</dbReference>
<comment type="caution">
    <text evidence="2">The sequence shown here is derived from an EMBL/GenBank/DDBJ whole genome shotgun (WGS) entry which is preliminary data.</text>
</comment>
<dbReference type="AlphaFoldDB" id="A0ABD1E2Y6"/>
<name>A0ABD1E2Y6_HYPHA</name>
<accession>A0ABD1E2Y6</accession>
<organism evidence="2 3">
    <name type="scientific">Hypothenemus hampei</name>
    <name type="common">Coffee berry borer</name>
    <dbReference type="NCBI Taxonomy" id="57062"/>
    <lineage>
        <taxon>Eukaryota</taxon>
        <taxon>Metazoa</taxon>
        <taxon>Ecdysozoa</taxon>
        <taxon>Arthropoda</taxon>
        <taxon>Hexapoda</taxon>
        <taxon>Insecta</taxon>
        <taxon>Pterygota</taxon>
        <taxon>Neoptera</taxon>
        <taxon>Endopterygota</taxon>
        <taxon>Coleoptera</taxon>
        <taxon>Polyphaga</taxon>
        <taxon>Cucujiformia</taxon>
        <taxon>Curculionidae</taxon>
        <taxon>Scolytinae</taxon>
        <taxon>Hypothenemus</taxon>
    </lineage>
</organism>
<reference evidence="2 3" key="1">
    <citation type="submission" date="2024-05" db="EMBL/GenBank/DDBJ databases">
        <title>Genetic variation in Jamaican populations of the coffee berry borer (Hypothenemus hampei).</title>
        <authorList>
            <person name="Errbii M."/>
            <person name="Myrie A."/>
        </authorList>
    </citation>
    <scope>NUCLEOTIDE SEQUENCE [LARGE SCALE GENOMIC DNA]</scope>
    <source>
        <strain evidence="2">JA-Hopewell-2020-01-JO</strain>
        <tissue evidence="2">Whole body</tissue>
    </source>
</reference>
<gene>
    <name evidence="2" type="ORF">ABEB36_014509</name>
</gene>
<protein>
    <recommendedName>
        <fullName evidence="1">Transposable element P transposase-like RNase H domain-containing protein</fullName>
    </recommendedName>
</protein>
<proteinExistence type="predicted"/>
<dbReference type="Pfam" id="PF21787">
    <property type="entry name" value="TNP-like_RNaseH_N"/>
    <property type="match status" value="1"/>
</dbReference>
<evidence type="ECO:0000259" key="1">
    <source>
        <dbReference type="Pfam" id="PF21787"/>
    </source>
</evidence>
<dbReference type="EMBL" id="JBDJPC010000013">
    <property type="protein sequence ID" value="KAL1488710.1"/>
    <property type="molecule type" value="Genomic_DNA"/>
</dbReference>
<evidence type="ECO:0000313" key="2">
    <source>
        <dbReference type="EMBL" id="KAL1488710.1"/>
    </source>
</evidence>
<keyword evidence="3" id="KW-1185">Reference proteome</keyword>